<dbReference type="Proteomes" id="UP000297280">
    <property type="component" value="Unassembled WGS sequence"/>
</dbReference>
<keyword evidence="1" id="KW-0472">Membrane</keyword>
<dbReference type="AlphaFoldDB" id="A0A4Z1K5V3"/>
<evidence type="ECO:0000313" key="3">
    <source>
        <dbReference type="Proteomes" id="UP000297280"/>
    </source>
</evidence>
<keyword evidence="1" id="KW-1133">Transmembrane helix</keyword>
<reference evidence="2 3" key="1">
    <citation type="submission" date="2017-12" db="EMBL/GenBank/DDBJ databases">
        <title>Comparative genomics of Botrytis spp.</title>
        <authorList>
            <person name="Valero-Jimenez C.A."/>
            <person name="Tapia P."/>
            <person name="Veloso J."/>
            <person name="Silva-Moreno E."/>
            <person name="Staats M."/>
            <person name="Valdes J.H."/>
            <person name="Van Kan J.A.L."/>
        </authorList>
    </citation>
    <scope>NUCLEOTIDE SEQUENCE [LARGE SCALE GENOMIC DNA]</scope>
    <source>
        <strain evidence="2 3">MUCL3349</strain>
    </source>
</reference>
<accession>A0A4Z1K5V3</accession>
<keyword evidence="3" id="KW-1185">Reference proteome</keyword>
<evidence type="ECO:0000313" key="2">
    <source>
        <dbReference type="EMBL" id="TGO80894.1"/>
    </source>
</evidence>
<gene>
    <name evidence="2" type="ORF">BPOR_1561g00020</name>
</gene>
<comment type="caution">
    <text evidence="2">The sequence shown here is derived from an EMBL/GenBank/DDBJ whole genome shotgun (WGS) entry which is preliminary data.</text>
</comment>
<keyword evidence="1" id="KW-0812">Transmembrane</keyword>
<sequence length="75" mass="8782">MNDLQLIGAYIVGSRRHRSDTRHGGHHIGEVQRPKRNLKYNHWMNRLFAAPFIGGLNLAFTEFYTWSPTTRLVLF</sequence>
<proteinExistence type="predicted"/>
<protein>
    <submittedName>
        <fullName evidence="2">Uncharacterized protein</fullName>
    </submittedName>
</protein>
<dbReference type="EMBL" id="PQXO01001551">
    <property type="protein sequence ID" value="TGO80894.1"/>
    <property type="molecule type" value="Genomic_DNA"/>
</dbReference>
<organism evidence="2 3">
    <name type="scientific">Botrytis porri</name>
    <dbReference type="NCBI Taxonomy" id="87229"/>
    <lineage>
        <taxon>Eukaryota</taxon>
        <taxon>Fungi</taxon>
        <taxon>Dikarya</taxon>
        <taxon>Ascomycota</taxon>
        <taxon>Pezizomycotina</taxon>
        <taxon>Leotiomycetes</taxon>
        <taxon>Helotiales</taxon>
        <taxon>Sclerotiniaceae</taxon>
        <taxon>Botrytis</taxon>
    </lineage>
</organism>
<evidence type="ECO:0000256" key="1">
    <source>
        <dbReference type="SAM" id="Phobius"/>
    </source>
</evidence>
<feature type="transmembrane region" description="Helical" evidence="1">
    <location>
        <begin position="43"/>
        <end position="66"/>
    </location>
</feature>
<name>A0A4Z1K5V3_9HELO</name>